<gene>
    <name evidence="3" type="ORF">AB6713_10655</name>
</gene>
<dbReference type="EMBL" id="JBFWIC010000012">
    <property type="protein sequence ID" value="MEZ0475070.1"/>
    <property type="molecule type" value="Genomic_DNA"/>
</dbReference>
<name>A0ABV4HUM9_9GAMM</name>
<comment type="caution">
    <text evidence="3">The sequence shown here is derived from an EMBL/GenBank/DDBJ whole genome shotgun (WGS) entry which is preliminary data.</text>
</comment>
<reference evidence="3 4" key="1">
    <citation type="submission" date="2024-07" db="EMBL/GenBank/DDBJ databases">
        <title>Luteimonas salilacus sp. nov., isolated from the shore soil of Salt Lake in Tibet of China.</title>
        <authorList>
            <person name="Zhang X."/>
            <person name="Li A."/>
        </authorList>
    </citation>
    <scope>NUCLEOTIDE SEQUENCE [LARGE SCALE GENOMIC DNA]</scope>
    <source>
        <strain evidence="3 4">B3-2-R+30</strain>
    </source>
</reference>
<organism evidence="3 4">
    <name type="scientific">Luteimonas salinilitoris</name>
    <dbReference type="NCBI Taxonomy" id="3237697"/>
    <lineage>
        <taxon>Bacteria</taxon>
        <taxon>Pseudomonadati</taxon>
        <taxon>Pseudomonadota</taxon>
        <taxon>Gammaproteobacteria</taxon>
        <taxon>Lysobacterales</taxon>
        <taxon>Lysobacteraceae</taxon>
        <taxon>Luteimonas</taxon>
    </lineage>
</organism>
<accession>A0ABV4HUM9</accession>
<keyword evidence="2" id="KW-0472">Membrane</keyword>
<protein>
    <submittedName>
        <fullName evidence="3">Uncharacterized protein</fullName>
    </submittedName>
</protein>
<evidence type="ECO:0000313" key="3">
    <source>
        <dbReference type="EMBL" id="MEZ0475070.1"/>
    </source>
</evidence>
<keyword evidence="2" id="KW-0812">Transmembrane</keyword>
<sequence length="77" mass="7850">MYALDIGLFIAGAVLLVIGYRKTNRNVLAAAAVLLLLVGTAGDFISGYGDGVSGRHRAAQDSSAAPETGVENGERSA</sequence>
<proteinExistence type="predicted"/>
<evidence type="ECO:0000256" key="2">
    <source>
        <dbReference type="SAM" id="Phobius"/>
    </source>
</evidence>
<dbReference type="RefSeq" id="WP_370564876.1">
    <property type="nucleotide sequence ID" value="NZ_JBFWIB010000011.1"/>
</dbReference>
<evidence type="ECO:0000256" key="1">
    <source>
        <dbReference type="SAM" id="MobiDB-lite"/>
    </source>
</evidence>
<keyword evidence="2" id="KW-1133">Transmembrane helix</keyword>
<feature type="transmembrane region" description="Helical" evidence="2">
    <location>
        <begin position="28"/>
        <end position="48"/>
    </location>
</feature>
<evidence type="ECO:0000313" key="4">
    <source>
        <dbReference type="Proteomes" id="UP001566331"/>
    </source>
</evidence>
<feature type="transmembrane region" description="Helical" evidence="2">
    <location>
        <begin position="6"/>
        <end position="21"/>
    </location>
</feature>
<dbReference type="Proteomes" id="UP001566331">
    <property type="component" value="Unassembled WGS sequence"/>
</dbReference>
<feature type="region of interest" description="Disordered" evidence="1">
    <location>
        <begin position="52"/>
        <end position="77"/>
    </location>
</feature>
<keyword evidence="4" id="KW-1185">Reference proteome</keyword>